<organism evidence="2 3">
    <name type="scientific">Favolaschia claudopus</name>
    <dbReference type="NCBI Taxonomy" id="2862362"/>
    <lineage>
        <taxon>Eukaryota</taxon>
        <taxon>Fungi</taxon>
        <taxon>Dikarya</taxon>
        <taxon>Basidiomycota</taxon>
        <taxon>Agaricomycotina</taxon>
        <taxon>Agaricomycetes</taxon>
        <taxon>Agaricomycetidae</taxon>
        <taxon>Agaricales</taxon>
        <taxon>Marasmiineae</taxon>
        <taxon>Mycenaceae</taxon>
        <taxon>Favolaschia</taxon>
    </lineage>
</organism>
<sequence>MCTLWQRLGRAARAFHLTAKGLFLVEPKRFDANIAKAEARAAKRAAAVKKRKQCSDPTDQPPAKRAAAASPDAPNVPIPVPISAPVTTAVDDPSLDVSDELDDTDDIPNDPLQPHSLASADKTSRAEYRAERRAAYAAVVTHEPGWKKQLKKRGADRLEPALDDFINAPTRQPGNPCYREPIMIFFGNDKTVSTHMQCRSDLREGCPRCVVTDSEICCELCSPDEFSEFARVDILKAKAQAPRSRIPKYVADPSDMALRTALHSFRKSRAGEVLGPLHYRKHGAGSIMSSEVLDRIADCAHFYKIQSTADLARETDWHRIAEDGTKVLAVIMQHRPPPGPAPSVPAPLHSSNTNLPLVSTPKNRKCGKCGQSGHIASNQKCPKYSARGSGRRVSTIENTPCTPTNPNTSRSTPPLSPSSFAVTPHLQSCLPFRQITNAIPYNQSPISSYSNNSPASPFRFTYNSQINSTVSSSSTSPYMYPPPSRYNTE</sequence>
<evidence type="ECO:0000313" key="2">
    <source>
        <dbReference type="EMBL" id="KAK7055892.1"/>
    </source>
</evidence>
<feature type="region of interest" description="Disordered" evidence="1">
    <location>
        <begin position="380"/>
        <end position="417"/>
    </location>
</feature>
<protein>
    <submittedName>
        <fullName evidence="2">Uncharacterized protein</fullName>
    </submittedName>
</protein>
<accession>A0AAW0DSZ3</accession>
<keyword evidence="3" id="KW-1185">Reference proteome</keyword>
<feature type="region of interest" description="Disordered" evidence="1">
    <location>
        <begin position="468"/>
        <end position="489"/>
    </location>
</feature>
<evidence type="ECO:0000313" key="3">
    <source>
        <dbReference type="Proteomes" id="UP001362999"/>
    </source>
</evidence>
<gene>
    <name evidence="2" type="ORF">R3P38DRAFT_2498548</name>
</gene>
<name>A0AAW0DSZ3_9AGAR</name>
<feature type="compositionally biased region" description="Low complexity" evidence="1">
    <location>
        <begin position="398"/>
        <end position="417"/>
    </location>
</feature>
<proteinExistence type="predicted"/>
<dbReference type="EMBL" id="JAWWNJ010000005">
    <property type="protein sequence ID" value="KAK7055892.1"/>
    <property type="molecule type" value="Genomic_DNA"/>
</dbReference>
<feature type="compositionally biased region" description="Acidic residues" evidence="1">
    <location>
        <begin position="93"/>
        <end position="108"/>
    </location>
</feature>
<comment type="caution">
    <text evidence="2">The sequence shown here is derived from an EMBL/GenBank/DDBJ whole genome shotgun (WGS) entry which is preliminary data.</text>
</comment>
<feature type="compositionally biased region" description="Low complexity" evidence="1">
    <location>
        <begin position="468"/>
        <end position="478"/>
    </location>
</feature>
<reference evidence="2 3" key="1">
    <citation type="journal article" date="2024" name="J Genomics">
        <title>Draft genome sequencing and assembly of Favolaschia claudopus CIRM-BRFM 2984 isolated from oak limbs.</title>
        <authorList>
            <person name="Navarro D."/>
            <person name="Drula E."/>
            <person name="Chaduli D."/>
            <person name="Cazenave R."/>
            <person name="Ahrendt S."/>
            <person name="Wang J."/>
            <person name="Lipzen A."/>
            <person name="Daum C."/>
            <person name="Barry K."/>
            <person name="Grigoriev I.V."/>
            <person name="Favel A."/>
            <person name="Rosso M.N."/>
            <person name="Martin F."/>
        </authorList>
    </citation>
    <scope>NUCLEOTIDE SEQUENCE [LARGE SCALE GENOMIC DNA]</scope>
    <source>
        <strain evidence="2 3">CIRM-BRFM 2984</strain>
    </source>
</reference>
<feature type="region of interest" description="Disordered" evidence="1">
    <location>
        <begin position="47"/>
        <end position="125"/>
    </location>
</feature>
<dbReference type="AlphaFoldDB" id="A0AAW0DSZ3"/>
<feature type="compositionally biased region" description="Pro residues" evidence="1">
    <location>
        <begin position="479"/>
        <end position="489"/>
    </location>
</feature>
<feature type="compositionally biased region" description="Low complexity" evidence="1">
    <location>
        <begin position="61"/>
        <end position="73"/>
    </location>
</feature>
<dbReference type="Proteomes" id="UP001362999">
    <property type="component" value="Unassembled WGS sequence"/>
</dbReference>
<evidence type="ECO:0000256" key="1">
    <source>
        <dbReference type="SAM" id="MobiDB-lite"/>
    </source>
</evidence>